<reference evidence="2 3" key="1">
    <citation type="submission" date="2019-04" db="EMBL/GenBank/DDBJ databases">
        <title>Friends and foes A comparative genomics studyof 23 Aspergillus species from section Flavi.</title>
        <authorList>
            <consortium name="DOE Joint Genome Institute"/>
            <person name="Kjaerbolling I."/>
            <person name="Vesth T."/>
            <person name="Frisvad J.C."/>
            <person name="Nybo J.L."/>
            <person name="Theobald S."/>
            <person name="Kildgaard S."/>
            <person name="Isbrandt T."/>
            <person name="Kuo A."/>
            <person name="Sato A."/>
            <person name="Lyhne E.K."/>
            <person name="Kogle M.E."/>
            <person name="Wiebenga A."/>
            <person name="Kun R.S."/>
            <person name="Lubbers R.J."/>
            <person name="Makela M.R."/>
            <person name="Barry K."/>
            <person name="Chovatia M."/>
            <person name="Clum A."/>
            <person name="Daum C."/>
            <person name="Haridas S."/>
            <person name="He G."/>
            <person name="LaButti K."/>
            <person name="Lipzen A."/>
            <person name="Mondo S."/>
            <person name="Riley R."/>
            <person name="Salamov A."/>
            <person name="Simmons B.A."/>
            <person name="Magnuson J.K."/>
            <person name="Henrissat B."/>
            <person name="Mortensen U.H."/>
            <person name="Larsen T.O."/>
            <person name="Devries R.P."/>
            <person name="Grigoriev I.V."/>
            <person name="Machida M."/>
            <person name="Baker S.E."/>
            <person name="Andersen M.R."/>
        </authorList>
    </citation>
    <scope>NUCLEOTIDE SEQUENCE [LARGE SCALE GENOMIC DNA]</scope>
    <source>
        <strain evidence="2 3">IBT 29228</strain>
    </source>
</reference>
<keyword evidence="1" id="KW-0812">Transmembrane</keyword>
<keyword evidence="3" id="KW-1185">Reference proteome</keyword>
<evidence type="ECO:0000313" key="2">
    <source>
        <dbReference type="EMBL" id="KAE8379158.1"/>
    </source>
</evidence>
<gene>
    <name evidence="2" type="ORF">BDV26DRAFT_175709</name>
</gene>
<sequence>MQVIKILQTKKKKAKKRGAGILIIIVHNSRVMVMIILFEDVRQRRLNPCLVGPMVLCFRSVLTSAGSTTKRFPWKIWWRFKPECQAPSPKPQAPFATCG</sequence>
<protein>
    <submittedName>
        <fullName evidence="2">Uncharacterized protein</fullName>
    </submittedName>
</protein>
<name>A0A5N7BBL2_9EURO</name>
<keyword evidence="1" id="KW-1133">Transmembrane helix</keyword>
<evidence type="ECO:0000313" key="3">
    <source>
        <dbReference type="Proteomes" id="UP000326198"/>
    </source>
</evidence>
<evidence type="ECO:0000256" key="1">
    <source>
        <dbReference type="SAM" id="Phobius"/>
    </source>
</evidence>
<organism evidence="2 3">
    <name type="scientific">Aspergillus bertholletiae</name>
    <dbReference type="NCBI Taxonomy" id="1226010"/>
    <lineage>
        <taxon>Eukaryota</taxon>
        <taxon>Fungi</taxon>
        <taxon>Dikarya</taxon>
        <taxon>Ascomycota</taxon>
        <taxon>Pezizomycotina</taxon>
        <taxon>Eurotiomycetes</taxon>
        <taxon>Eurotiomycetidae</taxon>
        <taxon>Eurotiales</taxon>
        <taxon>Aspergillaceae</taxon>
        <taxon>Aspergillus</taxon>
        <taxon>Aspergillus subgen. Circumdati</taxon>
    </lineage>
</organism>
<dbReference type="EMBL" id="ML736198">
    <property type="protein sequence ID" value="KAE8379158.1"/>
    <property type="molecule type" value="Genomic_DNA"/>
</dbReference>
<dbReference type="Proteomes" id="UP000326198">
    <property type="component" value="Unassembled WGS sequence"/>
</dbReference>
<feature type="transmembrane region" description="Helical" evidence="1">
    <location>
        <begin position="20"/>
        <end position="38"/>
    </location>
</feature>
<dbReference type="AlphaFoldDB" id="A0A5N7BBL2"/>
<proteinExistence type="predicted"/>
<keyword evidence="1" id="KW-0472">Membrane</keyword>
<accession>A0A5N7BBL2</accession>